<dbReference type="SMART" id="SM00342">
    <property type="entry name" value="HTH_ARAC"/>
    <property type="match status" value="1"/>
</dbReference>
<proteinExistence type="predicted"/>
<dbReference type="Pfam" id="PF06445">
    <property type="entry name" value="GyrI-like"/>
    <property type="match status" value="1"/>
</dbReference>
<dbReference type="InterPro" id="IPR010499">
    <property type="entry name" value="AraC_E-bd"/>
</dbReference>
<keyword evidence="5" id="KW-1185">Reference proteome</keyword>
<evidence type="ECO:0000259" key="3">
    <source>
        <dbReference type="PROSITE" id="PS01124"/>
    </source>
</evidence>
<evidence type="ECO:0000256" key="1">
    <source>
        <dbReference type="ARBA" id="ARBA00023015"/>
    </source>
</evidence>
<accession>A0A286GAK6</accession>
<dbReference type="GO" id="GO:0043565">
    <property type="term" value="F:sequence-specific DNA binding"/>
    <property type="evidence" value="ECO:0007669"/>
    <property type="project" value="InterPro"/>
</dbReference>
<dbReference type="GO" id="GO:0003700">
    <property type="term" value="F:DNA-binding transcription factor activity"/>
    <property type="evidence" value="ECO:0007669"/>
    <property type="project" value="InterPro"/>
</dbReference>
<name>A0A286GAK6_9PROT</name>
<keyword evidence="2" id="KW-0804">Transcription</keyword>
<feature type="domain" description="HTH araC/xylS-type" evidence="3">
    <location>
        <begin position="15"/>
        <end position="113"/>
    </location>
</feature>
<dbReference type="AlphaFoldDB" id="A0A286GAK6"/>
<dbReference type="Gene3D" id="3.20.80.10">
    <property type="entry name" value="Regulatory factor, effector binding domain"/>
    <property type="match status" value="1"/>
</dbReference>
<evidence type="ECO:0000256" key="2">
    <source>
        <dbReference type="ARBA" id="ARBA00023163"/>
    </source>
</evidence>
<sequence>MPRTATTLDYSRRIQAVIAHIGEHLDGDLSLERLADVACLSPFHFHRVYRHLTGETVAETIRRLRLARATADLVRGRGTLERVARRAGYGSVAAFTRAFGGTYGTTPAAYRAAGRLVSPAMHVSPIADEDTSMTYDVEIRDSAPLTLAAMRHTGPYMGIGAVFDRLYAWAAPRGLAGREAPGIGLYWDDPGSVPEARLRSAAAIPVTTPVDDPAVETLTLPAGPCAVIRHVGPYAELERSYLWLYREWLPQSGREPADQPCREVYLNDPRTTAPAELVTEIHLPLKA</sequence>
<dbReference type="InterPro" id="IPR009057">
    <property type="entry name" value="Homeodomain-like_sf"/>
</dbReference>
<dbReference type="Gene3D" id="1.10.10.60">
    <property type="entry name" value="Homeodomain-like"/>
    <property type="match status" value="2"/>
</dbReference>
<dbReference type="Proteomes" id="UP000219621">
    <property type="component" value="Unassembled WGS sequence"/>
</dbReference>
<keyword evidence="1" id="KW-0805">Transcription regulation</keyword>
<dbReference type="RefSeq" id="WP_097278064.1">
    <property type="nucleotide sequence ID" value="NZ_OCNJ01000002.1"/>
</dbReference>
<gene>
    <name evidence="4" type="ORF">SAMN05421508_102305</name>
</gene>
<protein>
    <submittedName>
        <fullName evidence="4">Transcriptional regulator, AraC family</fullName>
    </submittedName>
</protein>
<dbReference type="SUPFAM" id="SSF46689">
    <property type="entry name" value="Homeodomain-like"/>
    <property type="match status" value="2"/>
</dbReference>
<dbReference type="Pfam" id="PF12833">
    <property type="entry name" value="HTH_18"/>
    <property type="match status" value="1"/>
</dbReference>
<dbReference type="EMBL" id="OCNJ01000002">
    <property type="protein sequence ID" value="SOD92179.1"/>
    <property type="molecule type" value="Genomic_DNA"/>
</dbReference>
<dbReference type="InterPro" id="IPR011256">
    <property type="entry name" value="Reg_factor_effector_dom_sf"/>
</dbReference>
<reference evidence="4 5" key="1">
    <citation type="submission" date="2017-09" db="EMBL/GenBank/DDBJ databases">
        <authorList>
            <person name="Ehlers B."/>
            <person name="Leendertz F.H."/>
        </authorList>
    </citation>
    <scope>NUCLEOTIDE SEQUENCE [LARGE SCALE GENOMIC DNA]</scope>
    <source>
        <strain evidence="4 5">USBA 140</strain>
    </source>
</reference>
<dbReference type="InterPro" id="IPR050908">
    <property type="entry name" value="SmbC-like"/>
</dbReference>
<dbReference type="PROSITE" id="PS01124">
    <property type="entry name" value="HTH_ARAC_FAMILY_2"/>
    <property type="match status" value="1"/>
</dbReference>
<dbReference type="SUPFAM" id="SSF55136">
    <property type="entry name" value="Probable bacterial effector-binding domain"/>
    <property type="match status" value="1"/>
</dbReference>
<dbReference type="PANTHER" id="PTHR40055:SF1">
    <property type="entry name" value="TRANSCRIPTIONAL REGULATOR YGIV-RELATED"/>
    <property type="match status" value="1"/>
</dbReference>
<dbReference type="InterPro" id="IPR018060">
    <property type="entry name" value="HTH_AraC"/>
</dbReference>
<dbReference type="SMART" id="SM00871">
    <property type="entry name" value="AraC_E_bind"/>
    <property type="match status" value="1"/>
</dbReference>
<evidence type="ECO:0000313" key="5">
    <source>
        <dbReference type="Proteomes" id="UP000219621"/>
    </source>
</evidence>
<evidence type="ECO:0000313" key="4">
    <source>
        <dbReference type="EMBL" id="SOD92179.1"/>
    </source>
</evidence>
<dbReference type="InterPro" id="IPR029442">
    <property type="entry name" value="GyrI-like"/>
</dbReference>
<dbReference type="PANTHER" id="PTHR40055">
    <property type="entry name" value="TRANSCRIPTIONAL REGULATOR YGIV-RELATED"/>
    <property type="match status" value="1"/>
</dbReference>
<organism evidence="4 5">
    <name type="scientific">Caenispirillum bisanense</name>
    <dbReference type="NCBI Taxonomy" id="414052"/>
    <lineage>
        <taxon>Bacteria</taxon>
        <taxon>Pseudomonadati</taxon>
        <taxon>Pseudomonadota</taxon>
        <taxon>Alphaproteobacteria</taxon>
        <taxon>Rhodospirillales</taxon>
        <taxon>Novispirillaceae</taxon>
        <taxon>Caenispirillum</taxon>
    </lineage>
</organism>
<dbReference type="OrthoDB" id="5295469at2"/>